<dbReference type="OrthoDB" id="5986554at2759"/>
<dbReference type="EMBL" id="CACRXK020024848">
    <property type="protein sequence ID" value="CAB4039005.1"/>
    <property type="molecule type" value="Genomic_DNA"/>
</dbReference>
<protein>
    <submittedName>
        <fullName evidence="1">Uncharacterized protein</fullName>
    </submittedName>
</protein>
<evidence type="ECO:0000313" key="1">
    <source>
        <dbReference type="EMBL" id="CAB4039005.1"/>
    </source>
</evidence>
<evidence type="ECO:0000313" key="2">
    <source>
        <dbReference type="Proteomes" id="UP001152795"/>
    </source>
</evidence>
<organism evidence="1 2">
    <name type="scientific">Paramuricea clavata</name>
    <name type="common">Red gorgonian</name>
    <name type="synonym">Violescent sea-whip</name>
    <dbReference type="NCBI Taxonomy" id="317549"/>
    <lineage>
        <taxon>Eukaryota</taxon>
        <taxon>Metazoa</taxon>
        <taxon>Cnidaria</taxon>
        <taxon>Anthozoa</taxon>
        <taxon>Octocorallia</taxon>
        <taxon>Malacalcyonacea</taxon>
        <taxon>Plexauridae</taxon>
        <taxon>Paramuricea</taxon>
    </lineage>
</organism>
<gene>
    <name evidence="1" type="ORF">PACLA_8A055805</name>
</gene>
<dbReference type="Proteomes" id="UP001152795">
    <property type="component" value="Unassembled WGS sequence"/>
</dbReference>
<accession>A0A6S7K0W6</accession>
<name>A0A6S7K0W6_PARCT</name>
<proteinExistence type="predicted"/>
<dbReference type="AlphaFoldDB" id="A0A6S7K0W6"/>
<comment type="caution">
    <text evidence="1">The sequence shown here is derived from an EMBL/GenBank/DDBJ whole genome shotgun (WGS) entry which is preliminary data.</text>
</comment>
<reference evidence="1" key="1">
    <citation type="submission" date="2020-04" db="EMBL/GenBank/DDBJ databases">
        <authorList>
            <person name="Alioto T."/>
            <person name="Alioto T."/>
            <person name="Gomez Garrido J."/>
        </authorList>
    </citation>
    <scope>NUCLEOTIDE SEQUENCE</scope>
    <source>
        <strain evidence="1">A484AB</strain>
    </source>
</reference>
<keyword evidence="2" id="KW-1185">Reference proteome</keyword>
<sequence length="158" mass="17376">MLAFLGGELSNAATYFSTFANVSTHSISGLDGSCGSSGKEKWEPWTYEDRVSVAKKVEQFKTSLTKKQLSASTLRSKVTSFIAKNNSRQEFKPVIGRLIDQANVGPLHVKNNACAHTHRLLLHKVIAMSRLGDATKTFCLFQQTRHSRGISSLCTTVI</sequence>